<dbReference type="PANTHER" id="PTHR43818">
    <property type="entry name" value="BCDNA.GH03377"/>
    <property type="match status" value="1"/>
</dbReference>
<dbReference type="KEGG" id="nib:GU926_04405"/>
<dbReference type="AlphaFoldDB" id="A0A6P1NXR5"/>
<evidence type="ECO:0000313" key="5">
    <source>
        <dbReference type="Proteomes" id="UP000464214"/>
    </source>
</evidence>
<dbReference type="EMBL" id="CP047897">
    <property type="protein sequence ID" value="QHL86718.1"/>
    <property type="molecule type" value="Genomic_DNA"/>
</dbReference>
<dbReference type="Pfam" id="PF01408">
    <property type="entry name" value="GFO_IDH_MocA"/>
    <property type="match status" value="1"/>
</dbReference>
<dbReference type="InterPro" id="IPR036291">
    <property type="entry name" value="NAD(P)-bd_dom_sf"/>
</dbReference>
<evidence type="ECO:0000313" key="4">
    <source>
        <dbReference type="EMBL" id="QHL86718.1"/>
    </source>
</evidence>
<evidence type="ECO:0000259" key="3">
    <source>
        <dbReference type="Pfam" id="PF22725"/>
    </source>
</evidence>
<evidence type="ECO:0000256" key="1">
    <source>
        <dbReference type="ARBA" id="ARBA00023002"/>
    </source>
</evidence>
<sequence length="330" mass="36703">MTHSFKNKTIRWGIIGCGDVTEVKSGPAFQKIPHSQLMAVMRRDGQKARDYAQRHGVPTWYDNAQALLHDPTVDAVYIATPPDSHFEFTLQVAAAGKPVYVEKPMALNFAQCQQMVEACEAAQVPLFVAYYRRCLPSFLKVKELIESGAIGDVRFVNVRLYHPPQPNLHPAILPWRLQPKIAGGGLFYDLASHQLDFLDYLLGPIRFASGQATNQAGLYPAEDLVMAQFHFGNGVLGTGTWCFTVDQTQFKDETEIIGSKGRITFPSFALTPVVLETPAGRQEFLLPPPAHVQQPFIQTIVNELRGESTCPSTGRTAMRTAWVMDQIMGR</sequence>
<accession>A0A6P1NXR5</accession>
<dbReference type="GO" id="GO:0000166">
    <property type="term" value="F:nucleotide binding"/>
    <property type="evidence" value="ECO:0007669"/>
    <property type="project" value="InterPro"/>
</dbReference>
<organism evidence="4 5">
    <name type="scientific">Nibribacter ruber</name>
    <dbReference type="NCBI Taxonomy" id="2698458"/>
    <lineage>
        <taxon>Bacteria</taxon>
        <taxon>Pseudomonadati</taxon>
        <taxon>Bacteroidota</taxon>
        <taxon>Cytophagia</taxon>
        <taxon>Cytophagales</taxon>
        <taxon>Hymenobacteraceae</taxon>
        <taxon>Nibribacter</taxon>
    </lineage>
</organism>
<proteinExistence type="predicted"/>
<keyword evidence="1" id="KW-0560">Oxidoreductase</keyword>
<dbReference type="Gene3D" id="3.40.50.720">
    <property type="entry name" value="NAD(P)-binding Rossmann-like Domain"/>
    <property type="match status" value="1"/>
</dbReference>
<evidence type="ECO:0000259" key="2">
    <source>
        <dbReference type="Pfam" id="PF01408"/>
    </source>
</evidence>
<dbReference type="Proteomes" id="UP000464214">
    <property type="component" value="Chromosome"/>
</dbReference>
<dbReference type="InterPro" id="IPR055170">
    <property type="entry name" value="GFO_IDH_MocA-like_dom"/>
</dbReference>
<dbReference type="InterPro" id="IPR000683">
    <property type="entry name" value="Gfo/Idh/MocA-like_OxRdtase_N"/>
</dbReference>
<reference evidence="4 5" key="1">
    <citation type="submission" date="2020-01" db="EMBL/GenBank/DDBJ databases">
        <authorList>
            <person name="Kim M."/>
        </authorList>
    </citation>
    <scope>NUCLEOTIDE SEQUENCE [LARGE SCALE GENOMIC DNA]</scope>
    <source>
        <strain evidence="4 5">BT10</strain>
    </source>
</reference>
<dbReference type="PANTHER" id="PTHR43818:SF11">
    <property type="entry name" value="BCDNA.GH03377"/>
    <property type="match status" value="1"/>
</dbReference>
<protein>
    <submittedName>
        <fullName evidence="4">Gfo/Idh/MocA family oxidoreductase</fullName>
    </submittedName>
</protein>
<feature type="domain" description="GFO/IDH/MocA-like oxidoreductase" evidence="3">
    <location>
        <begin position="138"/>
        <end position="263"/>
    </location>
</feature>
<dbReference type="InterPro" id="IPR050463">
    <property type="entry name" value="Gfo/Idh/MocA_oxidrdct_glycsds"/>
</dbReference>
<feature type="domain" description="Gfo/Idh/MocA-like oxidoreductase N-terminal" evidence="2">
    <location>
        <begin position="10"/>
        <end position="130"/>
    </location>
</feature>
<dbReference type="Pfam" id="PF22725">
    <property type="entry name" value="GFO_IDH_MocA_C3"/>
    <property type="match status" value="1"/>
</dbReference>
<dbReference type="SUPFAM" id="SSF51735">
    <property type="entry name" value="NAD(P)-binding Rossmann-fold domains"/>
    <property type="match status" value="1"/>
</dbReference>
<gene>
    <name evidence="4" type="ORF">GU926_04405</name>
</gene>
<dbReference type="Gene3D" id="3.30.360.10">
    <property type="entry name" value="Dihydrodipicolinate Reductase, domain 2"/>
    <property type="match status" value="1"/>
</dbReference>
<dbReference type="SUPFAM" id="SSF55347">
    <property type="entry name" value="Glyceraldehyde-3-phosphate dehydrogenase-like, C-terminal domain"/>
    <property type="match status" value="1"/>
</dbReference>
<dbReference type="RefSeq" id="WP_160689385.1">
    <property type="nucleotide sequence ID" value="NZ_CP047897.1"/>
</dbReference>
<name>A0A6P1NXR5_9BACT</name>
<dbReference type="GO" id="GO:0016491">
    <property type="term" value="F:oxidoreductase activity"/>
    <property type="evidence" value="ECO:0007669"/>
    <property type="project" value="UniProtKB-KW"/>
</dbReference>
<keyword evidence="5" id="KW-1185">Reference proteome</keyword>